<comment type="caution">
    <text evidence="3">The sequence shown here is derived from an EMBL/GenBank/DDBJ whole genome shotgun (WGS) entry which is preliminary data.</text>
</comment>
<feature type="non-terminal residue" evidence="3">
    <location>
        <position position="150"/>
    </location>
</feature>
<dbReference type="Gene3D" id="3.10.100.10">
    <property type="entry name" value="Mannose-Binding Protein A, subunit A"/>
    <property type="match status" value="1"/>
</dbReference>
<gene>
    <name evidence="3" type="ORF">EGW08_006187</name>
</gene>
<dbReference type="InterPro" id="IPR016187">
    <property type="entry name" value="CTDL_fold"/>
</dbReference>
<protein>
    <recommendedName>
        <fullName evidence="2">C-type lectin domain-containing protein</fullName>
    </recommendedName>
</protein>
<feature type="signal peptide" evidence="1">
    <location>
        <begin position="1"/>
        <end position="23"/>
    </location>
</feature>
<dbReference type="InterPro" id="IPR016186">
    <property type="entry name" value="C-type_lectin-like/link_sf"/>
</dbReference>
<dbReference type="AlphaFoldDB" id="A0A3S1A9E9"/>
<organism evidence="3 4">
    <name type="scientific">Elysia chlorotica</name>
    <name type="common">Eastern emerald elysia</name>
    <name type="synonym">Sea slug</name>
    <dbReference type="NCBI Taxonomy" id="188477"/>
    <lineage>
        <taxon>Eukaryota</taxon>
        <taxon>Metazoa</taxon>
        <taxon>Spiralia</taxon>
        <taxon>Lophotrochozoa</taxon>
        <taxon>Mollusca</taxon>
        <taxon>Gastropoda</taxon>
        <taxon>Heterobranchia</taxon>
        <taxon>Euthyneura</taxon>
        <taxon>Panpulmonata</taxon>
        <taxon>Sacoglossa</taxon>
        <taxon>Placobranchoidea</taxon>
        <taxon>Plakobranchidae</taxon>
        <taxon>Elysia</taxon>
    </lineage>
</organism>
<feature type="chain" id="PRO_5018750779" description="C-type lectin domain-containing protein" evidence="1">
    <location>
        <begin position="24"/>
        <end position="150"/>
    </location>
</feature>
<dbReference type="Pfam" id="PF00059">
    <property type="entry name" value="Lectin_C"/>
    <property type="match status" value="1"/>
</dbReference>
<dbReference type="InterPro" id="IPR001304">
    <property type="entry name" value="C-type_lectin-like"/>
</dbReference>
<dbReference type="SUPFAM" id="SSF56436">
    <property type="entry name" value="C-type lectin-like"/>
    <property type="match status" value="1"/>
</dbReference>
<keyword evidence="1" id="KW-0732">Signal</keyword>
<evidence type="ECO:0000259" key="2">
    <source>
        <dbReference type="PROSITE" id="PS50041"/>
    </source>
</evidence>
<reference evidence="3 4" key="1">
    <citation type="submission" date="2019-01" db="EMBL/GenBank/DDBJ databases">
        <title>A draft genome assembly of the solar-powered sea slug Elysia chlorotica.</title>
        <authorList>
            <person name="Cai H."/>
            <person name="Li Q."/>
            <person name="Fang X."/>
            <person name="Li J."/>
            <person name="Curtis N.E."/>
            <person name="Altenburger A."/>
            <person name="Shibata T."/>
            <person name="Feng M."/>
            <person name="Maeda T."/>
            <person name="Schwartz J.A."/>
            <person name="Shigenobu S."/>
            <person name="Lundholm N."/>
            <person name="Nishiyama T."/>
            <person name="Yang H."/>
            <person name="Hasebe M."/>
            <person name="Li S."/>
            <person name="Pierce S.K."/>
            <person name="Wang J."/>
        </authorList>
    </citation>
    <scope>NUCLEOTIDE SEQUENCE [LARGE SCALE GENOMIC DNA]</scope>
    <source>
        <strain evidence="3">EC2010</strain>
        <tissue evidence="3">Whole organism of an adult</tissue>
    </source>
</reference>
<keyword evidence="4" id="KW-1185">Reference proteome</keyword>
<dbReference type="PROSITE" id="PS50041">
    <property type="entry name" value="C_TYPE_LECTIN_2"/>
    <property type="match status" value="1"/>
</dbReference>
<sequence length="150" mass="17011">MGRTFCSTQLTITFLSLMTPSGGVPSEAETEKTLQALPCTAEKYSFPCERNFTELPEINKCLFFSTKALTRLEARLYCRWHEAHLVFIACAETDSAITHSSDFRNDSWVGIKACTESASWQEPNRKEPNYTNWETGPPERFCVVKSRLNG</sequence>
<evidence type="ECO:0000313" key="3">
    <source>
        <dbReference type="EMBL" id="RUS86033.1"/>
    </source>
</evidence>
<dbReference type="CDD" id="cd00037">
    <property type="entry name" value="CLECT"/>
    <property type="match status" value="1"/>
</dbReference>
<dbReference type="EMBL" id="RQTK01000152">
    <property type="protein sequence ID" value="RUS86033.1"/>
    <property type="molecule type" value="Genomic_DNA"/>
</dbReference>
<evidence type="ECO:0000256" key="1">
    <source>
        <dbReference type="SAM" id="SignalP"/>
    </source>
</evidence>
<name>A0A3S1A9E9_ELYCH</name>
<accession>A0A3S1A9E9</accession>
<proteinExistence type="predicted"/>
<evidence type="ECO:0000313" key="4">
    <source>
        <dbReference type="Proteomes" id="UP000271974"/>
    </source>
</evidence>
<dbReference type="Proteomes" id="UP000271974">
    <property type="component" value="Unassembled WGS sequence"/>
</dbReference>
<feature type="domain" description="C-type lectin" evidence="2">
    <location>
        <begin position="59"/>
        <end position="150"/>
    </location>
</feature>